<evidence type="ECO:0000256" key="6">
    <source>
        <dbReference type="ARBA" id="ARBA00023136"/>
    </source>
</evidence>
<dbReference type="SUPFAM" id="SSF49373">
    <property type="entry name" value="Invasin/intimin cell-adhesion fragments"/>
    <property type="match status" value="1"/>
</dbReference>
<keyword evidence="7" id="KW-0325">Glycoprotein</keyword>
<evidence type="ECO:0000256" key="3">
    <source>
        <dbReference type="ARBA" id="ARBA00022692"/>
    </source>
</evidence>
<evidence type="ECO:0000256" key="7">
    <source>
        <dbReference type="ARBA" id="ARBA00023180"/>
    </source>
</evidence>
<dbReference type="EMBL" id="JAAGAX010000007">
    <property type="protein sequence ID" value="KAF2308473.1"/>
    <property type="molecule type" value="Genomic_DNA"/>
</dbReference>
<name>A0A6A6M7T8_HEVBR</name>
<keyword evidence="11" id="KW-1185">Reference proteome</keyword>
<evidence type="ECO:0000259" key="9">
    <source>
        <dbReference type="SMART" id="SM00635"/>
    </source>
</evidence>
<dbReference type="InterPro" id="IPR045197">
    <property type="entry name" value="NUP210-like"/>
</dbReference>
<dbReference type="PANTHER" id="PTHR23019:SF0">
    <property type="entry name" value="NUCLEAR PORE MEMBRANE GLYCOPROTEIN 210"/>
    <property type="match status" value="1"/>
</dbReference>
<dbReference type="Proteomes" id="UP000467840">
    <property type="component" value="Chromosome 17"/>
</dbReference>
<comment type="caution">
    <text evidence="10">The sequence shown here is derived from an EMBL/GenBank/DDBJ whole genome shotgun (WGS) entry which is preliminary data.</text>
</comment>
<dbReference type="SMART" id="SM00635">
    <property type="entry name" value="BID_2"/>
    <property type="match status" value="1"/>
</dbReference>
<evidence type="ECO:0000313" key="11">
    <source>
        <dbReference type="Proteomes" id="UP000467840"/>
    </source>
</evidence>
<proteinExistence type="inferred from homology"/>
<dbReference type="InterPro" id="IPR003343">
    <property type="entry name" value="Big_2"/>
</dbReference>
<dbReference type="AlphaFoldDB" id="A0A6A6M7T8"/>
<dbReference type="GO" id="GO:0031965">
    <property type="term" value="C:nuclear membrane"/>
    <property type="evidence" value="ECO:0007669"/>
    <property type="project" value="UniProtKB-SubCell"/>
</dbReference>
<comment type="subcellular location">
    <subcellularLocation>
        <location evidence="1">Nucleus membrane</location>
        <topology evidence="1">Single-pass membrane protein</topology>
    </subcellularLocation>
</comment>
<dbReference type="InterPro" id="IPR055097">
    <property type="entry name" value="Ig_NUP210_2nd"/>
</dbReference>
<evidence type="ECO:0000256" key="1">
    <source>
        <dbReference type="ARBA" id="ARBA00004590"/>
    </source>
</evidence>
<keyword evidence="6" id="KW-0472">Membrane</keyword>
<evidence type="ECO:0000256" key="4">
    <source>
        <dbReference type="ARBA" id="ARBA00022729"/>
    </source>
</evidence>
<dbReference type="Pfam" id="PF22967">
    <property type="entry name" value="Ig_NUP210_1st"/>
    <property type="match status" value="1"/>
</dbReference>
<dbReference type="PANTHER" id="PTHR23019">
    <property type="entry name" value="NUCLEAR PORE MEMBRANE GLYCOPROTEIN GP210-RELATED"/>
    <property type="match status" value="1"/>
</dbReference>
<accession>A0A6A6M7T8</accession>
<reference evidence="10 11" key="1">
    <citation type="journal article" date="2020" name="Mol. Plant">
        <title>The Chromosome-Based Rubber Tree Genome Provides New Insights into Spurge Genome Evolution and Rubber Biosynthesis.</title>
        <authorList>
            <person name="Liu J."/>
            <person name="Shi C."/>
            <person name="Shi C.C."/>
            <person name="Li W."/>
            <person name="Zhang Q.J."/>
            <person name="Zhang Y."/>
            <person name="Li K."/>
            <person name="Lu H.F."/>
            <person name="Shi C."/>
            <person name="Zhu S.T."/>
            <person name="Xiao Z.Y."/>
            <person name="Nan H."/>
            <person name="Yue Y."/>
            <person name="Zhu X.G."/>
            <person name="Wu Y."/>
            <person name="Hong X.N."/>
            <person name="Fan G.Y."/>
            <person name="Tong Y."/>
            <person name="Zhang D."/>
            <person name="Mao C.L."/>
            <person name="Liu Y.L."/>
            <person name="Hao S.J."/>
            <person name="Liu W.Q."/>
            <person name="Lv M.Q."/>
            <person name="Zhang H.B."/>
            <person name="Liu Y."/>
            <person name="Hu-Tang G.R."/>
            <person name="Wang J.P."/>
            <person name="Wang J.H."/>
            <person name="Sun Y.H."/>
            <person name="Ni S.B."/>
            <person name="Chen W.B."/>
            <person name="Zhang X.C."/>
            <person name="Jiao Y.N."/>
            <person name="Eichler E.E."/>
            <person name="Li G.H."/>
            <person name="Liu X."/>
            <person name="Gao L.Z."/>
        </authorList>
    </citation>
    <scope>NUCLEOTIDE SEQUENCE [LARGE SCALE GENOMIC DNA]</scope>
    <source>
        <strain evidence="11">cv. GT1</strain>
        <tissue evidence="10">Leaf</tissue>
    </source>
</reference>
<dbReference type="Pfam" id="PF22969">
    <property type="entry name" value="Ig_NUP210_2nd"/>
    <property type="match status" value="1"/>
</dbReference>
<gene>
    <name evidence="10" type="ORF">GH714_009868</name>
</gene>
<organism evidence="10 11">
    <name type="scientific">Hevea brasiliensis</name>
    <name type="common">Para rubber tree</name>
    <name type="synonym">Siphonia brasiliensis</name>
    <dbReference type="NCBI Taxonomy" id="3981"/>
    <lineage>
        <taxon>Eukaryota</taxon>
        <taxon>Viridiplantae</taxon>
        <taxon>Streptophyta</taxon>
        <taxon>Embryophyta</taxon>
        <taxon>Tracheophyta</taxon>
        <taxon>Spermatophyta</taxon>
        <taxon>Magnoliopsida</taxon>
        <taxon>eudicotyledons</taxon>
        <taxon>Gunneridae</taxon>
        <taxon>Pentapetalae</taxon>
        <taxon>rosids</taxon>
        <taxon>fabids</taxon>
        <taxon>Malpighiales</taxon>
        <taxon>Euphorbiaceae</taxon>
        <taxon>Crotonoideae</taxon>
        <taxon>Micrandreae</taxon>
        <taxon>Hevea</taxon>
    </lineage>
</organism>
<evidence type="ECO:0000256" key="5">
    <source>
        <dbReference type="ARBA" id="ARBA00022989"/>
    </source>
</evidence>
<keyword evidence="5" id="KW-1133">Transmembrane helix</keyword>
<dbReference type="Gene3D" id="2.60.40.1080">
    <property type="match status" value="1"/>
</dbReference>
<sequence>MASHLASGPHIADVNILLPPKMTHLVEYRLQGSDGCFKWSWDHHDILSVLPEYNLTSHCSTSARLRSIAPFSGRKETAVYAAEVHSGIVIRCKVFIDNISRIQIFHNSIKLDLDGLATLRVRAFDSEDNVFSSLAGLQFMWQLIPEAVGLPHHLVHVPLKESPLSDCGGLCGDLNIQIKLEDSGVFSDLYVVKGIGIGHENVYVHLLEPQFKHVADKIVLTVAEAMSLEPLSPVFVLIGAAFHYSLKVIRGNIPQVVTLPSPHHRWFVSNSTIAEVDSMMGFVHAMKLGVITVVVEDTRVAGHIQMSSLNVVLPDSLRLYIMPLSISGDHVEGVKAIPSMEPWYVVSGRQYLIQMKVFSRGPDVHEIYITEVIGVVQEVIVCDQVKFILDRTTGASQNILLPWAPSVYQETELKALGGCAQVSSDYKWFSSDVAVVSISASGIVQAKKPGKATVRVVSIYDPFNYDELIVEVSIPSSMIILQKFPVETLVGSHLQAAVTMKASNGDDTSCNPLEHAFDFGGYWFDLAHVEASNQLENLERLYLVPGTSLDVILLGGPESWDKGVDFIETVEILDDKHTDSKDGVHVHPVFGRYQINRHEAIRNAALADRSKGKIQVNSITVANGRTIRIAAVSIDSSGETFANSSSLALKWELSSCEGLAYWDADEAKLSKSSWERFLVLQNESGECIVRAAVIGFCDAIVGHYSAQLPTSEIVLADAMRLRLVSTLRVNPEFNLLFFNPNAKVDCDIILMLSILFSSHT</sequence>
<keyword evidence="4" id="KW-0732">Signal</keyword>
<dbReference type="InterPro" id="IPR008964">
    <property type="entry name" value="Invasin/intimin_cell_adhesion"/>
</dbReference>
<comment type="similarity">
    <text evidence="2">Belongs to the NUP210 family.</text>
</comment>
<evidence type="ECO:0000256" key="8">
    <source>
        <dbReference type="ARBA" id="ARBA00023242"/>
    </source>
</evidence>
<dbReference type="Pfam" id="PF26182">
    <property type="entry name" value="Ig_NUP210_5th"/>
    <property type="match status" value="1"/>
</dbReference>
<keyword evidence="8" id="KW-0539">Nucleus</keyword>
<evidence type="ECO:0000256" key="2">
    <source>
        <dbReference type="ARBA" id="ARBA00007313"/>
    </source>
</evidence>
<keyword evidence="3" id="KW-0812">Transmembrane</keyword>
<dbReference type="InterPro" id="IPR055096">
    <property type="entry name" value="Ig_NUP210_1st"/>
</dbReference>
<feature type="domain" description="BIG2" evidence="9">
    <location>
        <begin position="394"/>
        <end position="470"/>
    </location>
</feature>
<evidence type="ECO:0000313" key="10">
    <source>
        <dbReference type="EMBL" id="KAF2308473.1"/>
    </source>
</evidence>
<protein>
    <recommendedName>
        <fullName evidence="9">BIG2 domain-containing protein</fullName>
    </recommendedName>
</protein>